<dbReference type="SUPFAM" id="SSF52540">
    <property type="entry name" value="P-loop containing nucleoside triphosphate hydrolases"/>
    <property type="match status" value="1"/>
</dbReference>
<reference evidence="11 12" key="1">
    <citation type="submission" date="2015-07" db="EMBL/GenBank/DDBJ databases">
        <title>Isolation and Genomic Characterization of a Novel Halophilic Metal-Reducing Deltaproteobacterium from the Deep Subsurface.</title>
        <authorList>
            <person name="Badalamenti J.P."/>
            <person name="Summers Z.M."/>
            <person name="Gralnick J.A."/>
            <person name="Bond D.R."/>
        </authorList>
    </citation>
    <scope>NUCLEOTIDE SEQUENCE [LARGE SCALE GENOMIC DNA]</scope>
    <source>
        <strain evidence="11 12">WTL</strain>
    </source>
</reference>
<dbReference type="InterPro" id="IPR001789">
    <property type="entry name" value="Sig_transdc_resp-reg_receiver"/>
</dbReference>
<dbReference type="SMART" id="SM00448">
    <property type="entry name" value="REC"/>
    <property type="match status" value="1"/>
</dbReference>
<accession>A0A0M3QFG8</accession>
<dbReference type="PROSITE" id="PS00675">
    <property type="entry name" value="SIGMA54_INTERACT_1"/>
    <property type="match status" value="1"/>
</dbReference>
<dbReference type="CDD" id="cd00009">
    <property type="entry name" value="AAA"/>
    <property type="match status" value="1"/>
</dbReference>
<dbReference type="PANTHER" id="PTHR32071:SF113">
    <property type="entry name" value="ALGINATE BIOSYNTHESIS TRANSCRIPTIONAL REGULATORY PROTEIN ALGB"/>
    <property type="match status" value="1"/>
</dbReference>
<dbReference type="PRINTS" id="PR01590">
    <property type="entry name" value="HTHFIS"/>
</dbReference>
<keyword evidence="1 8" id="KW-0597">Phosphoprotein</keyword>
<dbReference type="PATRIC" id="fig|1603606.3.peg.1380"/>
<dbReference type="RefSeq" id="WP_053550193.1">
    <property type="nucleotide sequence ID" value="NZ_CP010802.1"/>
</dbReference>
<evidence type="ECO:0000259" key="10">
    <source>
        <dbReference type="PROSITE" id="PS50110"/>
    </source>
</evidence>
<dbReference type="PROSITE" id="PS50110">
    <property type="entry name" value="RESPONSE_REGULATORY"/>
    <property type="match status" value="1"/>
</dbReference>
<evidence type="ECO:0000256" key="5">
    <source>
        <dbReference type="ARBA" id="ARBA00023015"/>
    </source>
</evidence>
<keyword evidence="5" id="KW-0805">Transcription regulation</keyword>
<dbReference type="GO" id="GO:0000160">
    <property type="term" value="P:phosphorelay signal transduction system"/>
    <property type="evidence" value="ECO:0007669"/>
    <property type="project" value="UniProtKB-KW"/>
</dbReference>
<dbReference type="InterPro" id="IPR011006">
    <property type="entry name" value="CheY-like_superfamily"/>
</dbReference>
<evidence type="ECO:0000256" key="2">
    <source>
        <dbReference type="ARBA" id="ARBA00022741"/>
    </source>
</evidence>
<dbReference type="PROSITE" id="PS50045">
    <property type="entry name" value="SIGMA54_INTERACT_4"/>
    <property type="match status" value="1"/>
</dbReference>
<dbReference type="GO" id="GO:0043565">
    <property type="term" value="F:sequence-specific DNA binding"/>
    <property type="evidence" value="ECO:0007669"/>
    <property type="project" value="InterPro"/>
</dbReference>
<dbReference type="PROSITE" id="PS00676">
    <property type="entry name" value="SIGMA54_INTERACT_2"/>
    <property type="match status" value="1"/>
</dbReference>
<keyword evidence="7" id="KW-0804">Transcription</keyword>
<evidence type="ECO:0000256" key="7">
    <source>
        <dbReference type="ARBA" id="ARBA00023163"/>
    </source>
</evidence>
<dbReference type="PANTHER" id="PTHR32071">
    <property type="entry name" value="TRANSCRIPTIONAL REGULATORY PROTEIN"/>
    <property type="match status" value="1"/>
</dbReference>
<keyword evidence="3" id="KW-0067">ATP-binding</keyword>
<dbReference type="InterPro" id="IPR025662">
    <property type="entry name" value="Sigma_54_int_dom_ATP-bd_1"/>
</dbReference>
<feature type="domain" description="Sigma-54 factor interaction" evidence="9">
    <location>
        <begin position="145"/>
        <end position="369"/>
    </location>
</feature>
<dbReference type="Proteomes" id="UP000057158">
    <property type="component" value="Chromosome"/>
</dbReference>
<dbReference type="STRING" id="1603606.DSOUD_1262"/>
<evidence type="ECO:0000256" key="6">
    <source>
        <dbReference type="ARBA" id="ARBA00023125"/>
    </source>
</evidence>
<feature type="modified residue" description="4-aspartylphosphate" evidence="8">
    <location>
        <position position="55"/>
    </location>
</feature>
<sequence>MADKQTVLVIDDDDSLRRVTEYTLSEAGYRVLVAANGKDGLAVFTREAPTVVITDIQMPVLSGYEVLRRIKEERPDTLVIVITAFGTVENAVEAMKEGAYDYITKPFSRDELRMVVAKGFAFLGMVEENRRLREQLSDRVDFSRLVGISDEMQEVFNLVRRVAPSEATVLISGESGTGKELIARAIHGGSDRSGAPFVAVNCAAIPRELLESELFGHVRGSFTGAVKDRKGKFELADGGTLFLDEIGELPLDLQPKLLRALQEREIEPVGGGLRRVDVRVVAATNRDLEGGMEEGTFREDLYYRLAVIPLLLPPLRQRSADVPLLVKHFLAKHGGAGITVADSAMAALEAYDWPGNVRELENAVERMIILRRGDLLEAADLPPKIRQGEKKERGGVLTLPDEGYSLEALEREAVVEALRRNNWNQTHAAAFLRIPRHTLVYRMEKYEIRKPS</sequence>
<evidence type="ECO:0000256" key="4">
    <source>
        <dbReference type="ARBA" id="ARBA00023012"/>
    </source>
</evidence>
<dbReference type="Gene3D" id="1.10.10.60">
    <property type="entry name" value="Homeodomain-like"/>
    <property type="match status" value="1"/>
</dbReference>
<dbReference type="EMBL" id="CP010802">
    <property type="protein sequence ID" value="ALC16043.1"/>
    <property type="molecule type" value="Genomic_DNA"/>
</dbReference>
<dbReference type="FunFam" id="3.40.50.2300:FF:000018">
    <property type="entry name" value="DNA-binding transcriptional regulator NtrC"/>
    <property type="match status" value="1"/>
</dbReference>
<proteinExistence type="predicted"/>
<evidence type="ECO:0000313" key="12">
    <source>
        <dbReference type="Proteomes" id="UP000057158"/>
    </source>
</evidence>
<keyword evidence="6" id="KW-0238">DNA-binding</keyword>
<evidence type="ECO:0000256" key="3">
    <source>
        <dbReference type="ARBA" id="ARBA00022840"/>
    </source>
</evidence>
<keyword evidence="12" id="KW-1185">Reference proteome</keyword>
<dbReference type="InterPro" id="IPR009057">
    <property type="entry name" value="Homeodomain-like_sf"/>
</dbReference>
<dbReference type="GO" id="GO:0006355">
    <property type="term" value="P:regulation of DNA-templated transcription"/>
    <property type="evidence" value="ECO:0007669"/>
    <property type="project" value="InterPro"/>
</dbReference>
<dbReference type="Pfam" id="PF00158">
    <property type="entry name" value="Sigma54_activat"/>
    <property type="match status" value="1"/>
</dbReference>
<dbReference type="Pfam" id="PF02954">
    <property type="entry name" value="HTH_8"/>
    <property type="match status" value="1"/>
</dbReference>
<name>A0A0M3QFG8_9BACT</name>
<dbReference type="SUPFAM" id="SSF46689">
    <property type="entry name" value="Homeodomain-like"/>
    <property type="match status" value="1"/>
</dbReference>
<dbReference type="Gene3D" id="1.10.8.60">
    <property type="match status" value="1"/>
</dbReference>
<gene>
    <name evidence="11" type="ORF">DSOUD_1262</name>
</gene>
<dbReference type="InterPro" id="IPR058031">
    <property type="entry name" value="AAA_lid_NorR"/>
</dbReference>
<evidence type="ECO:0000313" key="11">
    <source>
        <dbReference type="EMBL" id="ALC16043.1"/>
    </source>
</evidence>
<dbReference type="InterPro" id="IPR002078">
    <property type="entry name" value="Sigma_54_int"/>
</dbReference>
<dbReference type="SUPFAM" id="SSF52172">
    <property type="entry name" value="CheY-like"/>
    <property type="match status" value="1"/>
</dbReference>
<dbReference type="InterPro" id="IPR025943">
    <property type="entry name" value="Sigma_54_int_dom_ATP-bd_2"/>
</dbReference>
<keyword evidence="2" id="KW-0547">Nucleotide-binding</keyword>
<keyword evidence="4" id="KW-0902">Two-component regulatory system</keyword>
<dbReference type="Gene3D" id="3.40.50.300">
    <property type="entry name" value="P-loop containing nucleotide triphosphate hydrolases"/>
    <property type="match status" value="1"/>
</dbReference>
<dbReference type="KEGG" id="des:DSOUD_1262"/>
<dbReference type="InterPro" id="IPR003593">
    <property type="entry name" value="AAA+_ATPase"/>
</dbReference>
<dbReference type="GO" id="GO:0005524">
    <property type="term" value="F:ATP binding"/>
    <property type="evidence" value="ECO:0007669"/>
    <property type="project" value="UniProtKB-KW"/>
</dbReference>
<dbReference type="SMART" id="SM00382">
    <property type="entry name" value="AAA"/>
    <property type="match status" value="1"/>
</dbReference>
<evidence type="ECO:0000256" key="8">
    <source>
        <dbReference type="PROSITE-ProRule" id="PRU00169"/>
    </source>
</evidence>
<evidence type="ECO:0000256" key="1">
    <source>
        <dbReference type="ARBA" id="ARBA00022553"/>
    </source>
</evidence>
<dbReference type="Pfam" id="PF00072">
    <property type="entry name" value="Response_reg"/>
    <property type="match status" value="1"/>
</dbReference>
<protein>
    <submittedName>
        <fullName evidence="11">Two-component sigma54-specific transcriptional regulator, Fis family</fullName>
    </submittedName>
</protein>
<dbReference type="PROSITE" id="PS00688">
    <property type="entry name" value="SIGMA54_INTERACT_3"/>
    <property type="match status" value="1"/>
</dbReference>
<evidence type="ECO:0000259" key="9">
    <source>
        <dbReference type="PROSITE" id="PS50045"/>
    </source>
</evidence>
<dbReference type="InterPro" id="IPR027417">
    <property type="entry name" value="P-loop_NTPase"/>
</dbReference>
<feature type="domain" description="Response regulatory" evidence="10">
    <location>
        <begin position="6"/>
        <end position="120"/>
    </location>
</feature>
<dbReference type="InterPro" id="IPR002197">
    <property type="entry name" value="HTH_Fis"/>
</dbReference>
<organism evidence="11 12">
    <name type="scientific">Desulfuromonas soudanensis</name>
    <dbReference type="NCBI Taxonomy" id="1603606"/>
    <lineage>
        <taxon>Bacteria</taxon>
        <taxon>Pseudomonadati</taxon>
        <taxon>Thermodesulfobacteriota</taxon>
        <taxon>Desulfuromonadia</taxon>
        <taxon>Desulfuromonadales</taxon>
        <taxon>Desulfuromonadaceae</taxon>
        <taxon>Desulfuromonas</taxon>
    </lineage>
</organism>
<dbReference type="Pfam" id="PF25601">
    <property type="entry name" value="AAA_lid_14"/>
    <property type="match status" value="1"/>
</dbReference>
<dbReference type="InterPro" id="IPR025944">
    <property type="entry name" value="Sigma_54_int_dom_CS"/>
</dbReference>
<dbReference type="AlphaFoldDB" id="A0A0M3QFG8"/>
<dbReference type="OrthoDB" id="9814761at2"/>
<dbReference type="FunFam" id="3.40.50.300:FF:000006">
    <property type="entry name" value="DNA-binding transcriptional regulator NtrC"/>
    <property type="match status" value="1"/>
</dbReference>
<dbReference type="Gene3D" id="3.40.50.2300">
    <property type="match status" value="1"/>
</dbReference>